<name>A0ACB6ZMU2_THEGA</name>
<reference evidence="1" key="1">
    <citation type="submission" date="2019-10" db="EMBL/GenBank/DDBJ databases">
        <authorList>
            <consortium name="DOE Joint Genome Institute"/>
            <person name="Kuo A."/>
            <person name="Miyauchi S."/>
            <person name="Kiss E."/>
            <person name="Drula E."/>
            <person name="Kohler A."/>
            <person name="Sanchez-Garcia M."/>
            <person name="Andreopoulos B."/>
            <person name="Barry K.W."/>
            <person name="Bonito G."/>
            <person name="Buee M."/>
            <person name="Carver A."/>
            <person name="Chen C."/>
            <person name="Cichocki N."/>
            <person name="Clum A."/>
            <person name="Culley D."/>
            <person name="Crous P.W."/>
            <person name="Fauchery L."/>
            <person name="Girlanda M."/>
            <person name="Hayes R."/>
            <person name="Keri Z."/>
            <person name="Labutti K."/>
            <person name="Lipzen A."/>
            <person name="Lombard V."/>
            <person name="Magnuson J."/>
            <person name="Maillard F."/>
            <person name="Morin E."/>
            <person name="Murat C."/>
            <person name="Nolan M."/>
            <person name="Ohm R."/>
            <person name="Pangilinan J."/>
            <person name="Pereira M."/>
            <person name="Perotto S."/>
            <person name="Peter M."/>
            <person name="Riley R."/>
            <person name="Sitrit Y."/>
            <person name="Stielow B."/>
            <person name="Szollosi G."/>
            <person name="Zifcakova L."/>
            <person name="Stursova M."/>
            <person name="Spatafora J.W."/>
            <person name="Tedersoo L."/>
            <person name="Vaario L.-M."/>
            <person name="Yamada A."/>
            <person name="Yan M."/>
            <person name="Wang P."/>
            <person name="Xu J."/>
            <person name="Bruns T."/>
            <person name="Baldrian P."/>
            <person name="Vilgalys R."/>
            <person name="Henrissat B."/>
            <person name="Grigoriev I.V."/>
            <person name="Hibbett D."/>
            <person name="Nagy L.G."/>
            <person name="Martin F.M."/>
        </authorList>
    </citation>
    <scope>NUCLEOTIDE SEQUENCE</scope>
    <source>
        <strain evidence="1">P2</strain>
    </source>
</reference>
<gene>
    <name evidence="1" type="ORF">BDM02DRAFT_3092295</name>
</gene>
<evidence type="ECO:0000313" key="1">
    <source>
        <dbReference type="EMBL" id="KAF9650902.1"/>
    </source>
</evidence>
<organism evidence="1 2">
    <name type="scientific">Thelephora ganbajun</name>
    <name type="common">Ganba fungus</name>
    <dbReference type="NCBI Taxonomy" id="370292"/>
    <lineage>
        <taxon>Eukaryota</taxon>
        <taxon>Fungi</taxon>
        <taxon>Dikarya</taxon>
        <taxon>Basidiomycota</taxon>
        <taxon>Agaricomycotina</taxon>
        <taxon>Agaricomycetes</taxon>
        <taxon>Thelephorales</taxon>
        <taxon>Thelephoraceae</taxon>
        <taxon>Thelephora</taxon>
    </lineage>
</organism>
<comment type="caution">
    <text evidence="1">The sequence shown here is derived from an EMBL/GenBank/DDBJ whole genome shotgun (WGS) entry which is preliminary data.</text>
</comment>
<sequence length="102" mass="11528">TADGEVKTNEEGDKYVDLGRKRRATVRVFKGTSLRSNTVRQNRDDTDHRPGIPLIDIREYFDSGKDQKPGKKGISLKLEEWQALKQNADAIDAILSNVKTKD</sequence>
<dbReference type="Proteomes" id="UP000886501">
    <property type="component" value="Unassembled WGS sequence"/>
</dbReference>
<proteinExistence type="predicted"/>
<feature type="non-terminal residue" evidence="1">
    <location>
        <position position="1"/>
    </location>
</feature>
<protein>
    <submittedName>
        <fullName evidence="1">Uncharacterized protein</fullName>
    </submittedName>
</protein>
<dbReference type="EMBL" id="MU117980">
    <property type="protein sequence ID" value="KAF9650902.1"/>
    <property type="molecule type" value="Genomic_DNA"/>
</dbReference>
<evidence type="ECO:0000313" key="2">
    <source>
        <dbReference type="Proteomes" id="UP000886501"/>
    </source>
</evidence>
<keyword evidence="2" id="KW-1185">Reference proteome</keyword>
<reference evidence="1" key="2">
    <citation type="journal article" date="2020" name="Nat. Commun.">
        <title>Large-scale genome sequencing of mycorrhizal fungi provides insights into the early evolution of symbiotic traits.</title>
        <authorList>
            <person name="Miyauchi S."/>
            <person name="Kiss E."/>
            <person name="Kuo A."/>
            <person name="Drula E."/>
            <person name="Kohler A."/>
            <person name="Sanchez-Garcia M."/>
            <person name="Morin E."/>
            <person name="Andreopoulos B."/>
            <person name="Barry K.W."/>
            <person name="Bonito G."/>
            <person name="Buee M."/>
            <person name="Carver A."/>
            <person name="Chen C."/>
            <person name="Cichocki N."/>
            <person name="Clum A."/>
            <person name="Culley D."/>
            <person name="Crous P.W."/>
            <person name="Fauchery L."/>
            <person name="Girlanda M."/>
            <person name="Hayes R.D."/>
            <person name="Keri Z."/>
            <person name="LaButti K."/>
            <person name="Lipzen A."/>
            <person name="Lombard V."/>
            <person name="Magnuson J."/>
            <person name="Maillard F."/>
            <person name="Murat C."/>
            <person name="Nolan M."/>
            <person name="Ohm R.A."/>
            <person name="Pangilinan J."/>
            <person name="Pereira M.F."/>
            <person name="Perotto S."/>
            <person name="Peter M."/>
            <person name="Pfister S."/>
            <person name="Riley R."/>
            <person name="Sitrit Y."/>
            <person name="Stielow J.B."/>
            <person name="Szollosi G."/>
            <person name="Zifcakova L."/>
            <person name="Stursova M."/>
            <person name="Spatafora J.W."/>
            <person name="Tedersoo L."/>
            <person name="Vaario L.M."/>
            <person name="Yamada A."/>
            <person name="Yan M."/>
            <person name="Wang P."/>
            <person name="Xu J."/>
            <person name="Bruns T."/>
            <person name="Baldrian P."/>
            <person name="Vilgalys R."/>
            <person name="Dunand C."/>
            <person name="Henrissat B."/>
            <person name="Grigoriev I.V."/>
            <person name="Hibbett D."/>
            <person name="Nagy L.G."/>
            <person name="Martin F.M."/>
        </authorList>
    </citation>
    <scope>NUCLEOTIDE SEQUENCE</scope>
    <source>
        <strain evidence="1">P2</strain>
    </source>
</reference>
<accession>A0ACB6ZMU2</accession>